<reference evidence="2 3" key="1">
    <citation type="journal article" date="2015" name="Genome Announc.">
        <title>Expanding the biotechnology potential of lactobacilli through comparative genomics of 213 strains and associated genera.</title>
        <authorList>
            <person name="Sun Z."/>
            <person name="Harris H.M."/>
            <person name="McCann A."/>
            <person name="Guo C."/>
            <person name="Argimon S."/>
            <person name="Zhang W."/>
            <person name="Yang X."/>
            <person name="Jeffery I.B."/>
            <person name="Cooney J.C."/>
            <person name="Kagawa T.F."/>
            <person name="Liu W."/>
            <person name="Song Y."/>
            <person name="Salvetti E."/>
            <person name="Wrobel A."/>
            <person name="Rasinkangas P."/>
            <person name="Parkhill J."/>
            <person name="Rea M.C."/>
            <person name="O'Sullivan O."/>
            <person name="Ritari J."/>
            <person name="Douillard F.P."/>
            <person name="Paul Ross R."/>
            <person name="Yang R."/>
            <person name="Briner A.E."/>
            <person name="Felis G.E."/>
            <person name="de Vos W.M."/>
            <person name="Barrangou R."/>
            <person name="Klaenhammer T.R."/>
            <person name="Caufield P.W."/>
            <person name="Cui Y."/>
            <person name="Zhang H."/>
            <person name="O'Toole P.W."/>
        </authorList>
    </citation>
    <scope>NUCLEOTIDE SEQUENCE [LARGE SCALE GENOMIC DNA]</scope>
    <source>
        <strain evidence="2 3">DSM 15945</strain>
    </source>
</reference>
<dbReference type="Pfam" id="PF00534">
    <property type="entry name" value="Glycos_transf_1"/>
    <property type="match status" value="1"/>
</dbReference>
<keyword evidence="3" id="KW-1185">Reference proteome</keyword>
<dbReference type="Gene3D" id="3.40.50.2000">
    <property type="entry name" value="Glycogen Phosphorylase B"/>
    <property type="match status" value="3"/>
</dbReference>
<name>A0A0R1U725_9LACO</name>
<evidence type="ECO:0000313" key="3">
    <source>
        <dbReference type="Proteomes" id="UP000051922"/>
    </source>
</evidence>
<gene>
    <name evidence="2" type="ORF">FC50_GL000075</name>
</gene>
<evidence type="ECO:0000259" key="1">
    <source>
        <dbReference type="Pfam" id="PF00534"/>
    </source>
</evidence>
<proteinExistence type="predicted"/>
<dbReference type="PANTHER" id="PTHR12526">
    <property type="entry name" value="GLYCOSYLTRANSFERASE"/>
    <property type="match status" value="1"/>
</dbReference>
<accession>A0A0R1U725</accession>
<dbReference type="EMBL" id="AZFJ01000036">
    <property type="protein sequence ID" value="KRL86885.1"/>
    <property type="molecule type" value="Genomic_DNA"/>
</dbReference>
<evidence type="ECO:0000313" key="2">
    <source>
        <dbReference type="EMBL" id="KRL86885.1"/>
    </source>
</evidence>
<protein>
    <submittedName>
        <fullName evidence="2">Poly(Glycerol-phosphate) alpha-glucosyltransferase</fullName>
    </submittedName>
</protein>
<dbReference type="AlphaFoldDB" id="A0A0R1U725"/>
<dbReference type="OrthoDB" id="570545at2"/>
<dbReference type="PATRIC" id="fig|1423783.4.peg.83"/>
<sequence length="538" mass="60992">MYFFLNNTSFYLASGIEHAEYARLRLFKQHGVDAKILTQVYQLDATDNLIANHVDPDDCINMIDYFCDNIGVTPRALTVDEVYRDSPWKRVGDGSTVHFYQGNWETQRVYTNQGNITKVEHFDGDQQLVRRDRFDSRGFRAKSEFYATTDDPQAALLTLEQYYSSTGRVGFETSYRSRNNAVVSVNHRIQLADGRSWAVFNLGQAMTVFLDLINMDNGGHNTFISDRSNITNQPMIEMTTPARKIEHFHNIHFADPRDPMNSALTYPSIAETNRLAATDMIITPTAQQADDMRRRLKTDVPIVDIPVGYVPGAQLQNSHVLMTDARRIKGNIIIVARLSKQKNLSEAILAFAAAHEQLDWLTLNIYGYGDSEDGFQEENKLRALVQEKQLAGCVIFNGYTRDMAAVYQSAQLLLMTSEHEGFVLALLEAASFGVPQLSYDSYYGPAHVIRDGQSGYMVRYGDRPALTQHILDVMRDPELLQTLSDGAYGRAEDFSDTAVWQRWQDAVIRHDGERGQFNRKNVDPIKGQLQAHPVNFDV</sequence>
<dbReference type="InterPro" id="IPR001296">
    <property type="entry name" value="Glyco_trans_1"/>
</dbReference>
<keyword evidence="2" id="KW-0808">Transferase</keyword>
<dbReference type="GO" id="GO:0016757">
    <property type="term" value="F:glycosyltransferase activity"/>
    <property type="evidence" value="ECO:0007669"/>
    <property type="project" value="InterPro"/>
</dbReference>
<dbReference type="Proteomes" id="UP000051922">
    <property type="component" value="Unassembled WGS sequence"/>
</dbReference>
<organism evidence="2 3">
    <name type="scientific">Lacticaseibacillus pantheris DSM 15945 = JCM 12539 = NBRC 106106</name>
    <dbReference type="NCBI Taxonomy" id="1423783"/>
    <lineage>
        <taxon>Bacteria</taxon>
        <taxon>Bacillati</taxon>
        <taxon>Bacillota</taxon>
        <taxon>Bacilli</taxon>
        <taxon>Lactobacillales</taxon>
        <taxon>Lactobacillaceae</taxon>
        <taxon>Lacticaseibacillus</taxon>
    </lineage>
</organism>
<comment type="caution">
    <text evidence="2">The sequence shown here is derived from an EMBL/GenBank/DDBJ whole genome shotgun (WGS) entry which is preliminary data.</text>
</comment>
<dbReference type="SUPFAM" id="SSF53756">
    <property type="entry name" value="UDP-Glycosyltransferase/glycogen phosphorylase"/>
    <property type="match status" value="1"/>
</dbReference>
<dbReference type="STRING" id="1423783.FC50_GL000075"/>
<dbReference type="PANTHER" id="PTHR12526:SF630">
    <property type="entry name" value="GLYCOSYLTRANSFERASE"/>
    <property type="match status" value="1"/>
</dbReference>
<dbReference type="RefSeq" id="WP_054651796.1">
    <property type="nucleotide sequence ID" value="NZ_AZFJ01000036.1"/>
</dbReference>
<feature type="domain" description="Glycosyl transferase family 1" evidence="1">
    <location>
        <begin position="332"/>
        <end position="488"/>
    </location>
</feature>